<evidence type="ECO:0000256" key="2">
    <source>
        <dbReference type="ARBA" id="ARBA00012438"/>
    </source>
</evidence>
<keyword evidence="8" id="KW-0677">Repeat</keyword>
<evidence type="ECO:0000256" key="11">
    <source>
        <dbReference type="ARBA" id="ARBA00022840"/>
    </source>
</evidence>
<evidence type="ECO:0000256" key="7">
    <source>
        <dbReference type="ARBA" id="ARBA00022679"/>
    </source>
</evidence>
<dbReference type="GO" id="GO:0004673">
    <property type="term" value="F:protein histidine kinase activity"/>
    <property type="evidence" value="ECO:0007669"/>
    <property type="project" value="UniProtKB-EC"/>
</dbReference>
<dbReference type="NCBIfam" id="TIGR00229">
    <property type="entry name" value="sensory_box"/>
    <property type="match status" value="1"/>
</dbReference>
<evidence type="ECO:0000256" key="5">
    <source>
        <dbReference type="ARBA" id="ARBA00022630"/>
    </source>
</evidence>
<proteinExistence type="predicted"/>
<dbReference type="EC" id="2.7.13.3" evidence="2"/>
<keyword evidence="7" id="KW-0808">Transferase</keyword>
<dbReference type="InterPro" id="IPR000700">
    <property type="entry name" value="PAS-assoc_C"/>
</dbReference>
<evidence type="ECO:0000313" key="14">
    <source>
        <dbReference type="EMBL" id="GEO99060.1"/>
    </source>
</evidence>
<keyword evidence="15" id="KW-1185">Reference proteome</keyword>
<evidence type="ECO:0000259" key="13">
    <source>
        <dbReference type="PROSITE" id="PS50113"/>
    </source>
</evidence>
<comment type="catalytic activity">
    <reaction evidence="1">
        <text>ATP + protein L-histidine = ADP + protein N-phospho-L-histidine.</text>
        <dbReference type="EC" id="2.7.13.3"/>
    </reaction>
</comment>
<reference evidence="14 15" key="1">
    <citation type="submission" date="2019-07" db="EMBL/GenBank/DDBJ databases">
        <title>Whole genome shotgun sequence of Methylobacterium haplocladii NBRC 107714.</title>
        <authorList>
            <person name="Hosoyama A."/>
            <person name="Uohara A."/>
            <person name="Ohji S."/>
            <person name="Ichikawa N."/>
        </authorList>
    </citation>
    <scope>NUCLEOTIDE SEQUENCE [LARGE SCALE GENOMIC DNA]</scope>
    <source>
        <strain evidence="14 15">NBRC 107714</strain>
    </source>
</reference>
<comment type="caution">
    <text evidence="14">The sequence shown here is derived from an EMBL/GenBank/DDBJ whole genome shotgun (WGS) entry which is preliminary data.</text>
</comment>
<dbReference type="Proteomes" id="UP000321258">
    <property type="component" value="Unassembled WGS sequence"/>
</dbReference>
<dbReference type="AlphaFoldDB" id="A0A512IMY3"/>
<dbReference type="InterPro" id="IPR036890">
    <property type="entry name" value="HATPase_C_sf"/>
</dbReference>
<keyword evidence="11" id="KW-0067">ATP-binding</keyword>
<dbReference type="SMART" id="SM00091">
    <property type="entry name" value="PAS"/>
    <property type="match status" value="3"/>
</dbReference>
<evidence type="ECO:0000313" key="15">
    <source>
        <dbReference type="Proteomes" id="UP000321258"/>
    </source>
</evidence>
<dbReference type="InterPro" id="IPR000014">
    <property type="entry name" value="PAS"/>
</dbReference>
<gene>
    <name evidence="14" type="ORF">MHA02_14480</name>
</gene>
<accession>A0A512IMY3</accession>
<dbReference type="OrthoDB" id="341208at2"/>
<organism evidence="14 15">
    <name type="scientific">Methylobacterium haplocladii</name>
    <dbReference type="NCBI Taxonomy" id="1176176"/>
    <lineage>
        <taxon>Bacteria</taxon>
        <taxon>Pseudomonadati</taxon>
        <taxon>Pseudomonadota</taxon>
        <taxon>Alphaproteobacteria</taxon>
        <taxon>Hyphomicrobiales</taxon>
        <taxon>Methylobacteriaceae</taxon>
        <taxon>Methylobacterium</taxon>
    </lineage>
</organism>
<dbReference type="GO" id="GO:0005524">
    <property type="term" value="F:ATP binding"/>
    <property type="evidence" value="ECO:0007669"/>
    <property type="project" value="UniProtKB-KW"/>
</dbReference>
<protein>
    <recommendedName>
        <fullName evidence="3">Blue-light-activated histidine kinase</fullName>
        <ecNumber evidence="2">2.7.13.3</ecNumber>
    </recommendedName>
</protein>
<evidence type="ECO:0000256" key="6">
    <source>
        <dbReference type="ARBA" id="ARBA00022643"/>
    </source>
</evidence>
<keyword evidence="6" id="KW-0288">FMN</keyword>
<evidence type="ECO:0000256" key="10">
    <source>
        <dbReference type="ARBA" id="ARBA00022777"/>
    </source>
</evidence>
<keyword evidence="9" id="KW-0547">Nucleotide-binding</keyword>
<dbReference type="InterPro" id="IPR035965">
    <property type="entry name" value="PAS-like_dom_sf"/>
</dbReference>
<evidence type="ECO:0000256" key="9">
    <source>
        <dbReference type="ARBA" id="ARBA00022741"/>
    </source>
</evidence>
<keyword evidence="5" id="KW-0285">Flavoprotein</keyword>
<dbReference type="InterPro" id="IPR013655">
    <property type="entry name" value="PAS_fold_3"/>
</dbReference>
<dbReference type="EMBL" id="BJZT01000013">
    <property type="protein sequence ID" value="GEO99060.1"/>
    <property type="molecule type" value="Genomic_DNA"/>
</dbReference>
<dbReference type="Gene3D" id="3.30.565.10">
    <property type="entry name" value="Histidine kinase-like ATPase, C-terminal domain"/>
    <property type="match status" value="1"/>
</dbReference>
<dbReference type="CDD" id="cd00130">
    <property type="entry name" value="PAS"/>
    <property type="match status" value="1"/>
</dbReference>
<evidence type="ECO:0000256" key="8">
    <source>
        <dbReference type="ARBA" id="ARBA00022737"/>
    </source>
</evidence>
<dbReference type="Pfam" id="PF08447">
    <property type="entry name" value="PAS_3"/>
    <property type="match status" value="1"/>
</dbReference>
<dbReference type="SUPFAM" id="SSF55785">
    <property type="entry name" value="PYP-like sensor domain (PAS domain)"/>
    <property type="match status" value="3"/>
</dbReference>
<feature type="domain" description="PAC" evidence="13">
    <location>
        <begin position="196"/>
        <end position="249"/>
    </location>
</feature>
<evidence type="ECO:0000256" key="3">
    <source>
        <dbReference type="ARBA" id="ARBA00021740"/>
    </source>
</evidence>
<keyword evidence="10" id="KW-0418">Kinase</keyword>
<dbReference type="RefSeq" id="WP_147077967.1">
    <property type="nucleotide sequence ID" value="NZ_BJZT01000013.1"/>
</dbReference>
<evidence type="ECO:0000256" key="12">
    <source>
        <dbReference type="ARBA" id="ARBA00023026"/>
    </source>
</evidence>
<dbReference type="Pfam" id="PF13188">
    <property type="entry name" value="PAS_8"/>
    <property type="match status" value="1"/>
</dbReference>
<dbReference type="Pfam" id="PF07536">
    <property type="entry name" value="HWE_HK"/>
    <property type="match status" value="1"/>
</dbReference>
<dbReference type="SMART" id="SM00911">
    <property type="entry name" value="HWE_HK"/>
    <property type="match status" value="1"/>
</dbReference>
<dbReference type="Gene3D" id="3.30.450.20">
    <property type="entry name" value="PAS domain"/>
    <property type="match status" value="3"/>
</dbReference>
<dbReference type="InterPro" id="IPR011102">
    <property type="entry name" value="Sig_transdc_His_kinase_HWE"/>
</dbReference>
<keyword evidence="12" id="KW-0843">Virulence</keyword>
<dbReference type="PROSITE" id="PS50113">
    <property type="entry name" value="PAC"/>
    <property type="match status" value="1"/>
</dbReference>
<evidence type="ECO:0000256" key="1">
    <source>
        <dbReference type="ARBA" id="ARBA00000085"/>
    </source>
</evidence>
<name>A0A512IMY3_9HYPH</name>
<dbReference type="PANTHER" id="PTHR41523">
    <property type="entry name" value="TWO-COMPONENT SYSTEM SENSOR PROTEIN"/>
    <property type="match status" value="1"/>
</dbReference>
<dbReference type="PANTHER" id="PTHR41523:SF7">
    <property type="entry name" value="HISTIDINE KINASE"/>
    <property type="match status" value="1"/>
</dbReference>
<dbReference type="Pfam" id="PF13426">
    <property type="entry name" value="PAS_9"/>
    <property type="match status" value="1"/>
</dbReference>
<sequence>MEDTGEEDRRAAPHATGLHETIFAAASIGLALIDADGKILCDANPCLCRLLGYAPGSLAGAPVSRLLTDRTQVLTPGIRRWRRADGNGIDLRLTITQTPQAGGAEAGFVAVVEPVDADELVRAEQNRDALVAAGLGEWRWEAESGQVSLSRRAGQILGYPAGRSARWSAMQTGFLAEDYARIHQSVATALVQREPWEFESRFTRGSDGMEVAIGVRGEPVFGSDGTLTGMVGIVRNVTRRVEAQKVLREREQRLRVATSLASLGIFEWHLLDDAAIWENERMFEIFGRPQAEGGLGKGEFLNRFLHPEDRPHVRRAITKALREDGILKVSGRIRHFETDAWRSIEMAGRFERDAPGRLPSRLIGVVADVTDRLQAQERQTLLIRELHHRVKNTLATVQAIVGSTARTATSIDSFYEAFVGRIKSLSHTHSVLTEDTWQTAKLHGLLVNELTPYIETEEDGSLEDRVTLDGPEVDLPSDVAVPIGMAIHELTTNAAKYGALSTRQGRISVSWSIVPGGEAGILHFAWRESEGPRVSVPSRQGFGSRLLQRVLTTQVQATVHSEYAPEGFRLVMQAPLPDRNAALNPLV</sequence>
<evidence type="ECO:0000256" key="4">
    <source>
        <dbReference type="ARBA" id="ARBA00022553"/>
    </source>
</evidence>
<keyword evidence="4" id="KW-0597">Phosphoprotein</keyword>